<dbReference type="Proteomes" id="UP000000788">
    <property type="component" value="Chromosome"/>
</dbReference>
<feature type="domain" description="Phage shock protein PspC N-terminal" evidence="2">
    <location>
        <begin position="7"/>
        <end position="58"/>
    </location>
</feature>
<accession>A9BBC9</accession>
<proteinExistence type="predicted"/>
<evidence type="ECO:0000259" key="2">
    <source>
        <dbReference type="Pfam" id="PF04024"/>
    </source>
</evidence>
<dbReference type="EMBL" id="CP000878">
    <property type="protein sequence ID" value="ABX09141.1"/>
    <property type="molecule type" value="Genomic_DNA"/>
</dbReference>
<gene>
    <name evidence="3" type="ordered locus">P9211_12101</name>
</gene>
<reference evidence="3 4" key="1">
    <citation type="journal article" date="2007" name="PLoS Genet.">
        <title>Patterns and implications of gene gain and loss in the evolution of Prochlorococcus.</title>
        <authorList>
            <person name="Kettler G.C."/>
            <person name="Martiny A.C."/>
            <person name="Huang K."/>
            <person name="Zucker J."/>
            <person name="Coleman M.L."/>
            <person name="Rodrigue S."/>
            <person name="Chen F."/>
            <person name="Lapidus A."/>
            <person name="Ferriera S."/>
            <person name="Johnson J."/>
            <person name="Steglich C."/>
            <person name="Church G.M."/>
            <person name="Richardson P."/>
            <person name="Chisholm S.W."/>
        </authorList>
    </citation>
    <scope>NUCLEOTIDE SEQUENCE [LARGE SCALE GENOMIC DNA]</scope>
    <source>
        <strain evidence="4">MIT 9211</strain>
    </source>
</reference>
<evidence type="ECO:0000256" key="1">
    <source>
        <dbReference type="SAM" id="Phobius"/>
    </source>
</evidence>
<dbReference type="InterPro" id="IPR007168">
    <property type="entry name" value="Phageshock_PspC_N"/>
</dbReference>
<keyword evidence="4" id="KW-1185">Reference proteome</keyword>
<evidence type="ECO:0000313" key="4">
    <source>
        <dbReference type="Proteomes" id="UP000000788"/>
    </source>
</evidence>
<dbReference type="Pfam" id="PF04024">
    <property type="entry name" value="PspC"/>
    <property type="match status" value="1"/>
</dbReference>
<keyword evidence="1" id="KW-1133">Transmembrane helix</keyword>
<dbReference type="RefSeq" id="WP_012195762.1">
    <property type="nucleotide sequence ID" value="NC_009976.1"/>
</dbReference>
<dbReference type="OrthoDB" id="9815286at2"/>
<dbReference type="KEGG" id="pmj:P9211_12101"/>
<feature type="transmembrane region" description="Helical" evidence="1">
    <location>
        <begin position="29"/>
        <end position="56"/>
    </location>
</feature>
<protein>
    <recommendedName>
        <fullName evidence="2">Phage shock protein PspC N-terminal domain-containing protein</fullName>
    </recommendedName>
</protein>
<dbReference type="HOGENOM" id="CLU_143433_4_3_3"/>
<organism evidence="3 4">
    <name type="scientific">Prochlorococcus marinus (strain MIT 9211)</name>
    <dbReference type="NCBI Taxonomy" id="93059"/>
    <lineage>
        <taxon>Bacteria</taxon>
        <taxon>Bacillati</taxon>
        <taxon>Cyanobacteriota</taxon>
        <taxon>Cyanophyceae</taxon>
        <taxon>Synechococcales</taxon>
        <taxon>Prochlorococcaceae</taxon>
        <taxon>Prochlorococcus</taxon>
    </lineage>
</organism>
<name>A9BBC9_PROM4</name>
<dbReference type="AlphaFoldDB" id="A9BBC9"/>
<sequence>MAGLQLAKEDKIIFGVCKGLENSRRGSAFLWRIIFIVSTCTLGFPFLIYIGLALFLPKSK</sequence>
<evidence type="ECO:0000313" key="3">
    <source>
        <dbReference type="EMBL" id="ABX09141.1"/>
    </source>
</evidence>
<keyword evidence="1" id="KW-0812">Transmembrane</keyword>
<keyword evidence="1" id="KW-0472">Membrane</keyword>